<evidence type="ECO:0000256" key="8">
    <source>
        <dbReference type="NCBIfam" id="TIGR00445"/>
    </source>
</evidence>
<keyword evidence="7" id="KW-0961">Cell wall biogenesis/degradation</keyword>
<feature type="transmembrane region" description="Helical" evidence="7">
    <location>
        <begin position="299"/>
        <end position="320"/>
    </location>
</feature>
<keyword evidence="7" id="KW-0133">Cell shape</keyword>
<keyword evidence="7" id="KW-0573">Peptidoglycan synthesis</keyword>
<keyword evidence="3 7" id="KW-0808">Transferase</keyword>
<dbReference type="Pfam" id="PF10555">
    <property type="entry name" value="MraY_sig1"/>
    <property type="match status" value="1"/>
</dbReference>
<reference evidence="9 10" key="1">
    <citation type="journal article" date="2019" name="Int. J. Syst. Evol. Microbiol.">
        <title>The Global Catalogue of Microorganisms (GCM) 10K type strain sequencing project: providing services to taxonomists for standard genome sequencing and annotation.</title>
        <authorList>
            <consortium name="The Broad Institute Genomics Platform"/>
            <consortium name="The Broad Institute Genome Sequencing Center for Infectious Disease"/>
            <person name="Wu L."/>
            <person name="Ma J."/>
        </authorList>
    </citation>
    <scope>NUCLEOTIDE SEQUENCE [LARGE SCALE GENOMIC DNA]</scope>
    <source>
        <strain evidence="9 10">JCM 12662</strain>
    </source>
</reference>
<comment type="cofactor">
    <cofactor evidence="7">
        <name>Mg(2+)</name>
        <dbReference type="ChEBI" id="CHEBI:18420"/>
    </cofactor>
</comment>
<dbReference type="CDD" id="cd06852">
    <property type="entry name" value="GT_MraY"/>
    <property type="match status" value="1"/>
</dbReference>
<dbReference type="HAMAP" id="MF_00038">
    <property type="entry name" value="MraY"/>
    <property type="match status" value="1"/>
</dbReference>
<feature type="transmembrane region" description="Helical" evidence="7">
    <location>
        <begin position="202"/>
        <end position="219"/>
    </location>
</feature>
<dbReference type="InterPro" id="IPR003524">
    <property type="entry name" value="PNAcMuramoyl-5peptid_Trfase"/>
</dbReference>
<evidence type="ECO:0000256" key="7">
    <source>
        <dbReference type="HAMAP-Rule" id="MF_00038"/>
    </source>
</evidence>
<dbReference type="Pfam" id="PF00953">
    <property type="entry name" value="Glycos_transf_4"/>
    <property type="match status" value="1"/>
</dbReference>
<comment type="similarity">
    <text evidence="2 7">Belongs to the glycosyltransferase 4 family. MraY subfamily.</text>
</comment>
<evidence type="ECO:0000256" key="3">
    <source>
        <dbReference type="ARBA" id="ARBA00022679"/>
    </source>
</evidence>
<evidence type="ECO:0000256" key="6">
    <source>
        <dbReference type="ARBA" id="ARBA00023136"/>
    </source>
</evidence>
<accession>A0ABN0XJ87</accession>
<evidence type="ECO:0000313" key="10">
    <source>
        <dbReference type="Proteomes" id="UP001501166"/>
    </source>
</evidence>
<dbReference type="EC" id="2.7.8.13" evidence="7 8"/>
<gene>
    <name evidence="7 9" type="primary">mraY</name>
    <name evidence="9" type="ORF">GCM10008932_17190</name>
</gene>
<keyword evidence="10" id="KW-1185">Reference proteome</keyword>
<keyword evidence="7" id="KW-0460">Magnesium</keyword>
<keyword evidence="7" id="KW-0132">Cell division</keyword>
<keyword evidence="4 7" id="KW-0812">Transmembrane</keyword>
<dbReference type="InterPro" id="IPR000715">
    <property type="entry name" value="Glycosyl_transferase_4"/>
</dbReference>
<comment type="function">
    <text evidence="7">Catalyzes the initial step of the lipid cycle reactions in the biosynthesis of the cell wall peptidoglycan: transfers peptidoglycan precursor phospho-MurNAc-pentapeptide from UDP-MurNAc-pentapeptide onto the lipid carrier undecaprenyl phosphate, yielding undecaprenyl-pyrophosphoryl-MurNAc-pentapeptide, known as lipid I.</text>
</comment>
<keyword evidence="7" id="KW-0479">Metal-binding</keyword>
<dbReference type="NCBIfam" id="TIGR00445">
    <property type="entry name" value="mraY"/>
    <property type="match status" value="1"/>
</dbReference>
<protein>
    <recommendedName>
        <fullName evidence="7 8">Phospho-N-acetylmuramoyl-pentapeptide-transferase</fullName>
        <ecNumber evidence="7 8">2.7.8.13</ecNumber>
    </recommendedName>
    <alternativeName>
        <fullName evidence="7">UDP-MurNAc-pentapeptide phosphotransferase</fullName>
    </alternativeName>
</protein>
<organism evidence="9 10">
    <name type="scientific">Alkalibacterium iburiense</name>
    <dbReference type="NCBI Taxonomy" id="290589"/>
    <lineage>
        <taxon>Bacteria</taxon>
        <taxon>Bacillati</taxon>
        <taxon>Bacillota</taxon>
        <taxon>Bacilli</taxon>
        <taxon>Lactobacillales</taxon>
        <taxon>Carnobacteriaceae</taxon>
        <taxon>Alkalibacterium</taxon>
    </lineage>
</organism>
<dbReference type="Proteomes" id="UP001501166">
    <property type="component" value="Unassembled WGS sequence"/>
</dbReference>
<evidence type="ECO:0000313" key="9">
    <source>
        <dbReference type="EMBL" id="GAA0365563.1"/>
    </source>
</evidence>
<dbReference type="RefSeq" id="WP_425541699.1">
    <property type="nucleotide sequence ID" value="NZ_BAAACW010000109.1"/>
</dbReference>
<feature type="transmembrane region" description="Helical" evidence="7">
    <location>
        <begin position="6"/>
        <end position="28"/>
    </location>
</feature>
<feature type="transmembrane region" description="Helical" evidence="7">
    <location>
        <begin position="253"/>
        <end position="278"/>
    </location>
</feature>
<feature type="transmembrane region" description="Helical" evidence="7">
    <location>
        <begin position="177"/>
        <end position="196"/>
    </location>
</feature>
<proteinExistence type="inferred from homology"/>
<dbReference type="EMBL" id="BAAACW010000109">
    <property type="protein sequence ID" value="GAA0365563.1"/>
    <property type="molecule type" value="Genomic_DNA"/>
</dbReference>
<dbReference type="PANTHER" id="PTHR22926">
    <property type="entry name" value="PHOSPHO-N-ACETYLMURAMOYL-PENTAPEPTIDE-TRANSFERASE"/>
    <property type="match status" value="1"/>
</dbReference>
<comment type="caution">
    <text evidence="9">The sequence shown here is derived from an EMBL/GenBank/DDBJ whole genome shotgun (WGS) entry which is preliminary data.</text>
</comment>
<evidence type="ECO:0000256" key="1">
    <source>
        <dbReference type="ARBA" id="ARBA00004141"/>
    </source>
</evidence>
<keyword evidence="7" id="KW-0131">Cell cycle</keyword>
<evidence type="ECO:0000256" key="5">
    <source>
        <dbReference type="ARBA" id="ARBA00022989"/>
    </source>
</evidence>
<dbReference type="InterPro" id="IPR018480">
    <property type="entry name" value="PNAcMuramoyl-5peptid_Trfase_CS"/>
</dbReference>
<sequence length="321" mass="35355">MNRIELLYPFILGGLIAAGLMPSVIRYFKKKQLGQVTREEGPSWHEVKSGTPTMGGVSILIAVSIASILFSLLFELETSLTLLLVFIFIVYAAIGFLDDYIKVIMKRNLGLTSLQKLIGQIVAAILFYLGVSQFTAIQVVSLPFGIELNFGIFYSLFVVFWLVGFSNATNLTDGLDGLLASTGFIAYASYTIIAIWQNQLEVALFTVSVMGALIGFFIFNKKPAKIFMGDVGSLALGAGLAGVSIILNQEWTLLLIGLIFVIETASVMLQVSSFKLTGKRLFKMSPIHHHFEMIGWNEWKIVIVFSVITLISSLLTLIIVY</sequence>
<dbReference type="PROSITE" id="PS01347">
    <property type="entry name" value="MRAY_1"/>
    <property type="match status" value="1"/>
</dbReference>
<keyword evidence="6 7" id="KW-0472">Membrane</keyword>
<feature type="transmembrane region" description="Helical" evidence="7">
    <location>
        <begin position="146"/>
        <end position="165"/>
    </location>
</feature>
<feature type="transmembrane region" description="Helical" evidence="7">
    <location>
        <begin position="54"/>
        <end position="74"/>
    </location>
</feature>
<feature type="transmembrane region" description="Helical" evidence="7">
    <location>
        <begin position="226"/>
        <end position="247"/>
    </location>
</feature>
<dbReference type="PANTHER" id="PTHR22926:SF5">
    <property type="entry name" value="PHOSPHO-N-ACETYLMURAMOYL-PENTAPEPTIDE-TRANSFERASE HOMOLOG"/>
    <property type="match status" value="1"/>
</dbReference>
<keyword evidence="5 7" id="KW-1133">Transmembrane helix</keyword>
<feature type="transmembrane region" description="Helical" evidence="7">
    <location>
        <begin position="117"/>
        <end position="140"/>
    </location>
</feature>
<comment type="subcellular location">
    <subcellularLocation>
        <location evidence="7">Cell membrane</location>
        <topology evidence="7">Multi-pass membrane protein</topology>
    </subcellularLocation>
    <subcellularLocation>
        <location evidence="1">Membrane</location>
        <topology evidence="1">Multi-pass membrane protein</topology>
    </subcellularLocation>
</comment>
<comment type="catalytic activity">
    <reaction evidence="7">
        <text>UDP-N-acetyl-alpha-D-muramoyl-L-alanyl-gamma-D-glutamyl-L-lysyl-D-alanyl-D-alanine + di-trans,octa-cis-undecaprenyl phosphate = Mur2Ac(oyl-L-Ala-gamma-D-Glu-L-Lys-D-Ala-D-Ala)-di-trans,octa-cis-undecaprenyl diphosphate + UMP</text>
        <dbReference type="Rhea" id="RHEA:21920"/>
        <dbReference type="ChEBI" id="CHEBI:57865"/>
        <dbReference type="ChEBI" id="CHEBI:60032"/>
        <dbReference type="ChEBI" id="CHEBI:60392"/>
        <dbReference type="ChEBI" id="CHEBI:70758"/>
        <dbReference type="EC" id="2.7.8.13"/>
    </reaction>
</comment>
<evidence type="ECO:0000256" key="4">
    <source>
        <dbReference type="ARBA" id="ARBA00022692"/>
    </source>
</evidence>
<dbReference type="PROSITE" id="PS01348">
    <property type="entry name" value="MRAY_2"/>
    <property type="match status" value="1"/>
</dbReference>
<keyword evidence="7" id="KW-1003">Cell membrane</keyword>
<feature type="transmembrane region" description="Helical" evidence="7">
    <location>
        <begin position="80"/>
        <end position="97"/>
    </location>
</feature>
<comment type="pathway">
    <text evidence="7">Cell wall biogenesis; peptidoglycan biosynthesis.</text>
</comment>
<name>A0ABN0XJ87_9LACT</name>
<evidence type="ECO:0000256" key="2">
    <source>
        <dbReference type="ARBA" id="ARBA00005583"/>
    </source>
</evidence>